<keyword evidence="2" id="KW-0012">Acyltransferase</keyword>
<name>A0ABX8B5M2_9BACT</name>
<keyword evidence="5" id="KW-1185">Reference proteome</keyword>
<dbReference type="Gene3D" id="3.40.630.10">
    <property type="entry name" value="Zn peptidases"/>
    <property type="match status" value="1"/>
</dbReference>
<dbReference type="SUPFAM" id="SSF53187">
    <property type="entry name" value="Zn-dependent exopeptidases"/>
    <property type="match status" value="1"/>
</dbReference>
<reference evidence="4 5" key="1">
    <citation type="submission" date="2021-03" db="EMBL/GenBank/DDBJ databases">
        <title>Genomic and phenotypic characterization of Chloracidobacterium isolates provides evidence for multiple species.</title>
        <authorList>
            <person name="Saini M.K."/>
            <person name="Costas A.M.G."/>
            <person name="Tank M."/>
            <person name="Bryant D.A."/>
        </authorList>
    </citation>
    <scope>NUCLEOTIDE SEQUENCE [LARGE SCALE GENOMIC DNA]</scope>
    <source>
        <strain evidence="4 5">N</strain>
    </source>
</reference>
<accession>A0ABX8B5M2</accession>
<keyword evidence="1" id="KW-0808">Transferase</keyword>
<dbReference type="Proteomes" id="UP000677668">
    <property type="component" value="Chromosome 1"/>
</dbReference>
<evidence type="ECO:0000256" key="1">
    <source>
        <dbReference type="ARBA" id="ARBA00022679"/>
    </source>
</evidence>
<gene>
    <name evidence="4" type="ORF">J8C05_05160</name>
</gene>
<evidence type="ECO:0000259" key="3">
    <source>
        <dbReference type="Pfam" id="PF04389"/>
    </source>
</evidence>
<sequence length="344" mass="37407">MPFRFPPGGWLPGSTLAIVALLAACKAPSSTTIVPAAAPNRPAEQIAARETTTPFDAERAFKHIEKQVSYGPRPAGSAALGRLRAWLIEELKGYGLTVTTQPFVAKTPSKKFPTLRMENVIAELPGKSPEVIIIASHYDTKHMEDEVFVGANDAGSSTAVVLELARVLAAMSPEERGFPHTLQFVFFDGEEAVVEWEGDDNTYGSRHFVERLQATGQAKRIKAMILLDMVGDADLSIPKEYQSSAWLANILHDTAHELGYGAHFPKTTHAIADDHIPFLKAGIPAVDLIDFTYGTDEVNFGPGGPENAYWHTARDTVDKLSPRSLKIVGDTVLRALPKIARAAR</sequence>
<dbReference type="EMBL" id="CP072642">
    <property type="protein sequence ID" value="QUV94829.1"/>
    <property type="molecule type" value="Genomic_DNA"/>
</dbReference>
<dbReference type="RefSeq" id="WP_211423096.1">
    <property type="nucleotide sequence ID" value="NZ_CP072642.1"/>
</dbReference>
<feature type="domain" description="Peptidase M28" evidence="3">
    <location>
        <begin position="119"/>
        <end position="334"/>
    </location>
</feature>
<dbReference type="PROSITE" id="PS51257">
    <property type="entry name" value="PROKAR_LIPOPROTEIN"/>
    <property type="match status" value="1"/>
</dbReference>
<dbReference type="PANTHER" id="PTHR12283:SF6">
    <property type="entry name" value="GLUTAMINYL-PEPTIDE CYCLOTRANSFERASE-RELATED"/>
    <property type="match status" value="1"/>
</dbReference>
<protein>
    <submittedName>
        <fullName evidence="4">M28 family peptidase</fullName>
    </submittedName>
</protein>
<evidence type="ECO:0000313" key="4">
    <source>
        <dbReference type="EMBL" id="QUV94829.1"/>
    </source>
</evidence>
<organism evidence="4 5">
    <name type="scientific">Chloracidobacterium sp. N</name>
    <dbReference type="NCBI Taxonomy" id="2821540"/>
    <lineage>
        <taxon>Bacteria</taxon>
        <taxon>Pseudomonadati</taxon>
        <taxon>Acidobacteriota</taxon>
        <taxon>Terriglobia</taxon>
        <taxon>Terriglobales</taxon>
        <taxon>Acidobacteriaceae</taxon>
        <taxon>Chloracidobacterium</taxon>
        <taxon>Chloracidobacterium aggregatum</taxon>
    </lineage>
</organism>
<dbReference type="InterPro" id="IPR040234">
    <property type="entry name" value="QC/QCL"/>
</dbReference>
<evidence type="ECO:0000256" key="2">
    <source>
        <dbReference type="ARBA" id="ARBA00023315"/>
    </source>
</evidence>
<dbReference type="Pfam" id="PF04389">
    <property type="entry name" value="Peptidase_M28"/>
    <property type="match status" value="1"/>
</dbReference>
<evidence type="ECO:0000313" key="5">
    <source>
        <dbReference type="Proteomes" id="UP000677668"/>
    </source>
</evidence>
<dbReference type="PANTHER" id="PTHR12283">
    <property type="entry name" value="GLUTAMINYL-PEPTIDE CYCLOTRANSFERASE"/>
    <property type="match status" value="1"/>
</dbReference>
<proteinExistence type="predicted"/>
<dbReference type="InterPro" id="IPR007484">
    <property type="entry name" value="Peptidase_M28"/>
</dbReference>